<comment type="caution">
    <text evidence="1">The sequence shown here is derived from an EMBL/GenBank/DDBJ whole genome shotgun (WGS) entry which is preliminary data.</text>
</comment>
<dbReference type="AlphaFoldDB" id="A0A369JZT8"/>
<dbReference type="Proteomes" id="UP000076154">
    <property type="component" value="Unassembled WGS sequence"/>
</dbReference>
<accession>A0A369JZT8</accession>
<sequence>MRGRHGDHVPSAYSVNLLSSNASQRISNGFPEENLRLLASQCSNATPMNKNSASNAASSIPIATPVPLPYTARSSTVLYSMISGSKENIQHPLTLVEQLEESRQEMETCHPIPIERDNPSHASTYLLNPPQHDVNTSHRGSSTHTFRPIRPVSPSTLIALTEPFLMAWCMRIPTPSRPALPPLSAIPHISTLHAPSRIDLADSAVQVHMQTQNAWGY</sequence>
<organism evidence="1 2">
    <name type="scientific">Hypsizygus marmoreus</name>
    <name type="common">White beech mushroom</name>
    <name type="synonym">Agaricus marmoreus</name>
    <dbReference type="NCBI Taxonomy" id="39966"/>
    <lineage>
        <taxon>Eukaryota</taxon>
        <taxon>Fungi</taxon>
        <taxon>Dikarya</taxon>
        <taxon>Basidiomycota</taxon>
        <taxon>Agaricomycotina</taxon>
        <taxon>Agaricomycetes</taxon>
        <taxon>Agaricomycetidae</taxon>
        <taxon>Agaricales</taxon>
        <taxon>Tricholomatineae</taxon>
        <taxon>Lyophyllaceae</taxon>
        <taxon>Hypsizygus</taxon>
    </lineage>
</organism>
<protein>
    <submittedName>
        <fullName evidence="1">Uncharacterized protein</fullName>
    </submittedName>
</protein>
<dbReference type="EMBL" id="LUEZ02000041">
    <property type="protein sequence ID" value="RDB25143.1"/>
    <property type="molecule type" value="Genomic_DNA"/>
</dbReference>
<keyword evidence="2" id="KW-1185">Reference proteome</keyword>
<reference evidence="1" key="1">
    <citation type="submission" date="2018-04" db="EMBL/GenBank/DDBJ databases">
        <title>Whole genome sequencing of Hypsizygus marmoreus.</title>
        <authorList>
            <person name="Choi I.-G."/>
            <person name="Min B."/>
            <person name="Kim J.-G."/>
            <person name="Kim S."/>
            <person name="Oh Y.-L."/>
            <person name="Kong W.-S."/>
            <person name="Park H."/>
            <person name="Jeong J."/>
            <person name="Song E.-S."/>
        </authorList>
    </citation>
    <scope>NUCLEOTIDE SEQUENCE [LARGE SCALE GENOMIC DNA]</scope>
    <source>
        <strain evidence="1">51987-8</strain>
    </source>
</reference>
<proteinExistence type="predicted"/>
<dbReference type="InParanoid" id="A0A369JZT8"/>
<evidence type="ECO:0000313" key="2">
    <source>
        <dbReference type="Proteomes" id="UP000076154"/>
    </source>
</evidence>
<gene>
    <name evidence="1" type="ORF">Hypma_007402</name>
</gene>
<name>A0A369JZT8_HYPMA</name>
<evidence type="ECO:0000313" key="1">
    <source>
        <dbReference type="EMBL" id="RDB25143.1"/>
    </source>
</evidence>
<dbReference type="OrthoDB" id="3065013at2759"/>